<evidence type="ECO:0000256" key="7">
    <source>
        <dbReference type="ARBA" id="ARBA00023136"/>
    </source>
</evidence>
<feature type="transmembrane region" description="Helical" evidence="9">
    <location>
        <begin position="410"/>
        <end position="426"/>
    </location>
</feature>
<keyword evidence="2" id="KW-1003">Cell membrane</keyword>
<name>A0ABS1EVN0_9CLOT</name>
<keyword evidence="6 9" id="KW-1133">Transmembrane helix</keyword>
<dbReference type="Proteomes" id="UP000596739">
    <property type="component" value="Unassembled WGS sequence"/>
</dbReference>
<feature type="transmembrane region" description="Helical" evidence="9">
    <location>
        <begin position="378"/>
        <end position="398"/>
    </location>
</feature>
<dbReference type="InterPro" id="IPR050297">
    <property type="entry name" value="LipidA_mod_glycosyltrf_83"/>
</dbReference>
<comment type="caution">
    <text evidence="12">The sequence shown here is derived from an EMBL/GenBank/DDBJ whole genome shotgun (WGS) entry which is preliminary data.</text>
</comment>
<feature type="transmembrane region" description="Helical" evidence="9">
    <location>
        <begin position="466"/>
        <end position="486"/>
    </location>
</feature>
<evidence type="ECO:0000256" key="9">
    <source>
        <dbReference type="SAM" id="Phobius"/>
    </source>
</evidence>
<keyword evidence="13" id="KW-1185">Reference proteome</keyword>
<keyword evidence="3" id="KW-0328">Glycosyltransferase</keyword>
<feature type="transmembrane region" description="Helical" evidence="9">
    <location>
        <begin position="139"/>
        <end position="156"/>
    </location>
</feature>
<dbReference type="Pfam" id="PF24878">
    <property type="entry name" value="YkcB_C"/>
    <property type="match status" value="1"/>
</dbReference>
<evidence type="ECO:0000256" key="2">
    <source>
        <dbReference type="ARBA" id="ARBA00022475"/>
    </source>
</evidence>
<protein>
    <submittedName>
        <fullName evidence="12">Glycosyltransferase family 39 protein</fullName>
    </submittedName>
</protein>
<feature type="region of interest" description="Disordered" evidence="8">
    <location>
        <begin position="715"/>
        <end position="766"/>
    </location>
</feature>
<feature type="transmembrane region" description="Helical" evidence="9">
    <location>
        <begin position="89"/>
        <end position="108"/>
    </location>
</feature>
<comment type="subcellular location">
    <subcellularLocation>
        <location evidence="1">Cell membrane</location>
        <topology evidence="1">Multi-pass membrane protein</topology>
    </subcellularLocation>
</comment>
<keyword evidence="5 9" id="KW-0812">Transmembrane</keyword>
<evidence type="ECO:0000313" key="13">
    <source>
        <dbReference type="Proteomes" id="UP000596739"/>
    </source>
</evidence>
<feature type="transmembrane region" description="Helical" evidence="9">
    <location>
        <begin position="492"/>
        <end position="514"/>
    </location>
</feature>
<reference evidence="13" key="1">
    <citation type="submission" date="2021-01" db="EMBL/GenBank/DDBJ databases">
        <title>Genome public.</title>
        <authorList>
            <person name="Liu C."/>
            <person name="Sun Q."/>
        </authorList>
    </citation>
    <scope>NUCLEOTIDE SEQUENCE [LARGE SCALE GENOMIC DNA]</scope>
    <source>
        <strain evidence="13">YIM B02505</strain>
    </source>
</reference>
<evidence type="ECO:0000259" key="11">
    <source>
        <dbReference type="Pfam" id="PF24878"/>
    </source>
</evidence>
<feature type="compositionally biased region" description="Low complexity" evidence="8">
    <location>
        <begin position="723"/>
        <end position="742"/>
    </location>
</feature>
<feature type="domain" description="Glycosyltransferase RgtA/B/C/D-like" evidence="10">
    <location>
        <begin position="66"/>
        <end position="224"/>
    </location>
</feature>
<evidence type="ECO:0000259" key="10">
    <source>
        <dbReference type="Pfam" id="PF13231"/>
    </source>
</evidence>
<feature type="transmembrane region" description="Helical" evidence="9">
    <location>
        <begin position="163"/>
        <end position="179"/>
    </location>
</feature>
<dbReference type="InterPro" id="IPR038731">
    <property type="entry name" value="RgtA/B/C-like"/>
</dbReference>
<dbReference type="Pfam" id="PF13231">
    <property type="entry name" value="PMT_2"/>
    <property type="match status" value="1"/>
</dbReference>
<keyword evidence="4" id="KW-0808">Transferase</keyword>
<sequence>MKNMKATKENIALVLITILSAVLNFGNLGIEGTANAYYAAAAKSMTMSFKNFFFVSFDPAGFVSIDKPPLGFWLQAISAKIFGFSGWSIILPQALAGVVSVVIIYHLVKRAFGSVAGLISALTLAITPVFVAVSRNNSVDNTLVMVLLLACWALTIAAENGKLKYLILSMVLVGVGFNVKMLQAYMIAPALYITYILSTATSVKNRILNLIIGTFVLMTVSLSWAVIVDLVPASSRPYVDSSTNNTVMELIVGHNGLERVSLSSNNNGNGAAGAPGGNGQRPSRQQDGTSSASDTIQNNKNTSNNTSSNTQDGNDKMAPGRDDQTPPSGHGQFDPPGNRQGNGVQMSGGSLGLAGSFGAQTPSSITRLFSKNILSDQIVWFIPLAIFGFIAAAIKERLKLRLDNTKKQALVLWGMWFLPVFVYFSFNTGTFHSYYLTMLAPPTAALAGIGITIMWQLYKEGGWKSWFFPVALISNGLVQMLMLSYFVDTSNIIKILAVLVIILCLGSSVILLMLNLMNIGKKGLENESNNKRHGITLRFKNIIVSLAVVGLMITPFVGSAAALVYPLNSSFPAAGLELLSGSSTGEGNLDGSMGNSRDSALVSFLEKNKTANQKYLLVVSNANSASDIIISTGDPVMAIGGFLGNDKSITLDQFKQLVAKGEVRYVMTGGMGGGNSSSSEIMNWVKQNGKLVSSSEYSDSTQVNVTDNATISDTSASTKAVGDNNSPNSNNTSNQDDQSKQNGRGFGGNSGSLYDLKSYTDSVSSK</sequence>
<feature type="compositionally biased region" description="Basic and acidic residues" evidence="8">
    <location>
        <begin position="313"/>
        <end position="324"/>
    </location>
</feature>
<feature type="transmembrane region" description="Helical" evidence="9">
    <location>
        <begin position="210"/>
        <end position="231"/>
    </location>
</feature>
<dbReference type="PANTHER" id="PTHR33908:SF3">
    <property type="entry name" value="UNDECAPRENYL PHOSPHATE-ALPHA-4-AMINO-4-DEOXY-L-ARABINOSE ARABINOSYL TRANSFERASE"/>
    <property type="match status" value="1"/>
</dbReference>
<feature type="transmembrane region" description="Helical" evidence="9">
    <location>
        <begin position="542"/>
        <end position="565"/>
    </location>
</feature>
<feature type="domain" description="Putative mannosyltransferase YkcA/B-like C-terminal" evidence="11">
    <location>
        <begin position="601"/>
        <end position="688"/>
    </location>
</feature>
<feature type="compositionally biased region" description="Low complexity" evidence="8">
    <location>
        <begin position="298"/>
        <end position="310"/>
    </location>
</feature>
<evidence type="ECO:0000256" key="6">
    <source>
        <dbReference type="ARBA" id="ARBA00022989"/>
    </source>
</evidence>
<feature type="region of interest" description="Disordered" evidence="8">
    <location>
        <begin position="261"/>
        <end position="347"/>
    </location>
</feature>
<evidence type="ECO:0000313" key="12">
    <source>
        <dbReference type="EMBL" id="MBK1813447.1"/>
    </source>
</evidence>
<evidence type="ECO:0000256" key="1">
    <source>
        <dbReference type="ARBA" id="ARBA00004651"/>
    </source>
</evidence>
<evidence type="ECO:0000256" key="8">
    <source>
        <dbReference type="SAM" id="MobiDB-lite"/>
    </source>
</evidence>
<dbReference type="RefSeq" id="WP_200273600.1">
    <property type="nucleotide sequence ID" value="NZ_JAENHN010000064.1"/>
</dbReference>
<evidence type="ECO:0000256" key="3">
    <source>
        <dbReference type="ARBA" id="ARBA00022676"/>
    </source>
</evidence>
<organism evidence="12 13">
    <name type="scientific">Clostridium yunnanense</name>
    <dbReference type="NCBI Taxonomy" id="2800325"/>
    <lineage>
        <taxon>Bacteria</taxon>
        <taxon>Bacillati</taxon>
        <taxon>Bacillota</taxon>
        <taxon>Clostridia</taxon>
        <taxon>Eubacteriales</taxon>
        <taxon>Clostridiaceae</taxon>
        <taxon>Clostridium</taxon>
    </lineage>
</organism>
<accession>A0ABS1EVN0</accession>
<feature type="transmembrane region" description="Helical" evidence="9">
    <location>
        <begin position="115"/>
        <end position="133"/>
    </location>
</feature>
<evidence type="ECO:0000256" key="4">
    <source>
        <dbReference type="ARBA" id="ARBA00022679"/>
    </source>
</evidence>
<feature type="compositionally biased region" description="Polar residues" evidence="8">
    <location>
        <begin position="280"/>
        <end position="297"/>
    </location>
</feature>
<feature type="compositionally biased region" description="Gly residues" evidence="8">
    <location>
        <begin position="270"/>
        <end position="279"/>
    </location>
</feature>
<feature type="transmembrane region" description="Helical" evidence="9">
    <location>
        <begin position="432"/>
        <end position="454"/>
    </location>
</feature>
<proteinExistence type="predicted"/>
<dbReference type="EMBL" id="JAENHN010000064">
    <property type="protein sequence ID" value="MBK1813447.1"/>
    <property type="molecule type" value="Genomic_DNA"/>
</dbReference>
<dbReference type="InterPro" id="IPR056785">
    <property type="entry name" value="YkcA/B-like_C"/>
</dbReference>
<keyword evidence="7 9" id="KW-0472">Membrane</keyword>
<dbReference type="PANTHER" id="PTHR33908">
    <property type="entry name" value="MANNOSYLTRANSFERASE YKCB-RELATED"/>
    <property type="match status" value="1"/>
</dbReference>
<gene>
    <name evidence="12" type="ORF">JHL18_22780</name>
</gene>
<evidence type="ECO:0000256" key="5">
    <source>
        <dbReference type="ARBA" id="ARBA00022692"/>
    </source>
</evidence>